<evidence type="ECO:0000313" key="4">
    <source>
        <dbReference type="EMBL" id="QOY37878.1"/>
    </source>
</evidence>
<dbReference type="EMBL" id="CP063356">
    <property type="protein sequence ID" value="QOY37878.1"/>
    <property type="molecule type" value="Genomic_DNA"/>
</dbReference>
<dbReference type="EMBL" id="LQXD01000168">
    <property type="protein sequence ID" value="OIJ07552.1"/>
    <property type="molecule type" value="Genomic_DNA"/>
</dbReference>
<evidence type="ECO:0000313" key="3">
    <source>
        <dbReference type="EMBL" id="OIJ07552.1"/>
    </source>
</evidence>
<accession>A0A1S2L4Z6</accession>
<feature type="chain" id="PRO_5038296471" description="DNA primase" evidence="2">
    <location>
        <begin position="21"/>
        <end position="68"/>
    </location>
</feature>
<dbReference type="PROSITE" id="PS51257">
    <property type="entry name" value="PROKAR_LIPOPROTEIN"/>
    <property type="match status" value="1"/>
</dbReference>
<keyword evidence="5" id="KW-1185">Reference proteome</keyword>
<feature type="signal peptide" evidence="2">
    <location>
        <begin position="1"/>
        <end position="20"/>
    </location>
</feature>
<evidence type="ECO:0000256" key="2">
    <source>
        <dbReference type="SAM" id="SignalP"/>
    </source>
</evidence>
<dbReference type="AlphaFoldDB" id="A0A1S2L4Z6"/>
<dbReference type="RefSeq" id="WP_071318759.1">
    <property type="nucleotide sequence ID" value="NZ_CP063356.2"/>
</dbReference>
<evidence type="ECO:0008006" key="6">
    <source>
        <dbReference type="Google" id="ProtNLM"/>
    </source>
</evidence>
<sequence length="68" mass="7613">MKKSLLLVLTSILFSIGLLVGCTEGEPGFEEQPDAYDETTDPTETDLDTTEDEGYFDDEMDEEDDDEV</sequence>
<feature type="region of interest" description="Disordered" evidence="1">
    <location>
        <begin position="24"/>
        <end position="68"/>
    </location>
</feature>
<evidence type="ECO:0000313" key="5">
    <source>
        <dbReference type="Proteomes" id="UP000180175"/>
    </source>
</evidence>
<dbReference type="KEGG" id="aia:AWH56_010085"/>
<gene>
    <name evidence="4" type="ORF">AWH56_010085</name>
    <name evidence="3" type="ORF">AWH56_20160</name>
</gene>
<reference evidence="4" key="4">
    <citation type="submission" date="2020-10" db="EMBL/GenBank/DDBJ databases">
        <authorList>
            <person name="Bassil N.M."/>
            <person name="Lloyd J.R."/>
        </authorList>
    </citation>
    <scope>NUCLEOTIDE SEQUENCE</scope>
    <source>
        <strain evidence="4">NB2006</strain>
    </source>
</reference>
<feature type="compositionally biased region" description="Acidic residues" evidence="1">
    <location>
        <begin position="27"/>
        <end position="68"/>
    </location>
</feature>
<reference evidence="4 5" key="3">
    <citation type="journal article" date="2019" name="Int. J. Syst. Evol. Microbiol.">
        <title>Anaerobacillus isosaccharinicus sp. nov., an alkaliphilic bacterium which degrades isosaccharinic acid.</title>
        <authorList>
            <person name="Bassil N.M."/>
            <person name="Lloyd J.R."/>
        </authorList>
    </citation>
    <scope>NUCLEOTIDE SEQUENCE [LARGE SCALE GENOMIC DNA]</scope>
    <source>
        <strain evidence="4 5">NB2006</strain>
    </source>
</reference>
<dbReference type="Proteomes" id="UP000180175">
    <property type="component" value="Chromosome"/>
</dbReference>
<reference evidence="3 5" key="1">
    <citation type="submission" date="2016-10" db="EMBL/GenBank/DDBJ databases">
        <title>Draft genome sequences of four alkaliphilic bacteria belonging to the Anaerobacillus genus.</title>
        <authorList>
            <person name="Bassil N.M."/>
            <person name="Lloyd J.R."/>
        </authorList>
    </citation>
    <scope>NUCLEOTIDE SEQUENCE [LARGE SCALE GENOMIC DNA]</scope>
    <source>
        <strain evidence="3 5">NB2006</strain>
    </source>
</reference>
<proteinExistence type="predicted"/>
<keyword evidence="2" id="KW-0732">Signal</keyword>
<evidence type="ECO:0000256" key="1">
    <source>
        <dbReference type="SAM" id="MobiDB-lite"/>
    </source>
</evidence>
<organism evidence="3 5">
    <name type="scientific">Anaerobacillus isosaccharinicus</name>
    <dbReference type="NCBI Taxonomy" id="1532552"/>
    <lineage>
        <taxon>Bacteria</taxon>
        <taxon>Bacillati</taxon>
        <taxon>Bacillota</taxon>
        <taxon>Bacilli</taxon>
        <taxon>Bacillales</taxon>
        <taxon>Bacillaceae</taxon>
        <taxon>Anaerobacillus</taxon>
    </lineage>
</organism>
<name>A0A1S2L4Z6_9BACI</name>
<reference evidence="4 5" key="2">
    <citation type="journal article" date="2017" name="Genome Announc.">
        <title>Draft Genome Sequences of Four Alkaliphilic Bacteria Belonging to the Anaerobacillus Genus.</title>
        <authorList>
            <person name="Bassil N.M."/>
            <person name="Lloyd J.R."/>
        </authorList>
    </citation>
    <scope>NUCLEOTIDE SEQUENCE [LARGE SCALE GENOMIC DNA]</scope>
    <source>
        <strain evidence="4 5">NB2006</strain>
    </source>
</reference>
<protein>
    <recommendedName>
        <fullName evidence="6">DNA primase</fullName>
    </recommendedName>
</protein>